<dbReference type="PANTHER" id="PTHR15020:SF50">
    <property type="entry name" value="UPF0659 PROTEIN YMR090W"/>
    <property type="match status" value="1"/>
</dbReference>
<evidence type="ECO:0000313" key="5">
    <source>
        <dbReference type="Proteomes" id="UP000316726"/>
    </source>
</evidence>
<evidence type="ECO:0000259" key="3">
    <source>
        <dbReference type="Pfam" id="PF13460"/>
    </source>
</evidence>
<feature type="domain" description="NADH:ubiquinone oxidoreductase intermediate-associated protein 30" evidence="2">
    <location>
        <begin position="293"/>
        <end position="449"/>
    </location>
</feature>
<organism evidence="4 5">
    <name type="scientific">Chloropicon primus</name>
    <dbReference type="NCBI Taxonomy" id="1764295"/>
    <lineage>
        <taxon>Eukaryota</taxon>
        <taxon>Viridiplantae</taxon>
        <taxon>Chlorophyta</taxon>
        <taxon>Chloropicophyceae</taxon>
        <taxon>Chloropicales</taxon>
        <taxon>Chloropicaceae</taxon>
        <taxon>Chloropicon</taxon>
    </lineage>
</organism>
<name>A0A5B8MVB6_9CHLO</name>
<evidence type="ECO:0000313" key="4">
    <source>
        <dbReference type="EMBL" id="QDZ23585.1"/>
    </source>
</evidence>
<dbReference type="Proteomes" id="UP000316726">
    <property type="component" value="Chromosome 11"/>
</dbReference>
<keyword evidence="5" id="KW-1185">Reference proteome</keyword>
<feature type="region of interest" description="Disordered" evidence="1">
    <location>
        <begin position="1"/>
        <end position="32"/>
    </location>
</feature>
<dbReference type="SUPFAM" id="SSF51735">
    <property type="entry name" value="NAD(P)-binding Rossmann-fold domains"/>
    <property type="match status" value="1"/>
</dbReference>
<dbReference type="InterPro" id="IPR016040">
    <property type="entry name" value="NAD(P)-bd_dom"/>
</dbReference>
<dbReference type="InterPro" id="IPR013857">
    <property type="entry name" value="NADH-UbQ_OxRdtase-assoc_prot30"/>
</dbReference>
<dbReference type="Gene3D" id="3.40.50.720">
    <property type="entry name" value="NAD(P)-binding Rossmann-like Domain"/>
    <property type="match status" value="2"/>
</dbReference>
<dbReference type="AlphaFoldDB" id="A0A5B8MVB6"/>
<evidence type="ECO:0000256" key="1">
    <source>
        <dbReference type="SAM" id="MobiDB-lite"/>
    </source>
</evidence>
<dbReference type="Pfam" id="PF13460">
    <property type="entry name" value="NAD_binding_10"/>
    <property type="match status" value="2"/>
</dbReference>
<dbReference type="OrthoDB" id="426386at2759"/>
<evidence type="ECO:0000259" key="2">
    <source>
        <dbReference type="Pfam" id="PF08547"/>
    </source>
</evidence>
<feature type="compositionally biased region" description="Low complexity" evidence="1">
    <location>
        <begin position="19"/>
        <end position="30"/>
    </location>
</feature>
<dbReference type="Pfam" id="PF08547">
    <property type="entry name" value="CIA30"/>
    <property type="match status" value="1"/>
</dbReference>
<reference evidence="4 5" key="1">
    <citation type="submission" date="2018-07" db="EMBL/GenBank/DDBJ databases">
        <title>The complete nuclear genome of the prasinophyte Chloropicon primus (CCMP1205).</title>
        <authorList>
            <person name="Pombert J.-F."/>
            <person name="Otis C."/>
            <person name="Turmel M."/>
            <person name="Lemieux C."/>
        </authorList>
    </citation>
    <scope>NUCLEOTIDE SEQUENCE [LARGE SCALE GENOMIC DNA]</scope>
    <source>
        <strain evidence="4 5">CCMP1205</strain>
    </source>
</reference>
<dbReference type="STRING" id="1764295.A0A5B8MVB6"/>
<dbReference type="EMBL" id="CP031044">
    <property type="protein sequence ID" value="QDZ23585.1"/>
    <property type="molecule type" value="Genomic_DNA"/>
</dbReference>
<sequence length="657" mass="71723">MATVAVRKQGARPARGVQRAATRPTRCPRASRGRLAVVVASKVKGEEDKEAEDSSRSRSRSRKWNVSRFAKQLLFFRTGGVVGGTVRVVTFPFRLAKRMLGRGASPSADGLVEVLLDHTRTRTSEEGEDLVVMVAGATGGVGKRCVTKLLSLGRRVRVLVRDADKARELFRGAGDLAAPGAKLELCAADITQPQTLQPSMFQDVGTVMCTTACKVAPKEGDTDKRDKYYQGIKFFDPEIVGDTPEVVDFEGVKNLVDAFKENGVSTMSKEKRWLAKNKSGGEGVDLLSLPQLAWGSLDDVVMGGVSESSMEASGENVVFKGIVRTENNGGFASMRTRNVDPALDLSGEAGITLRVRGNGMRFKFLVRTETGFDAVAYASSFDTKDGEWQEIDLPFKDFIPVFRAKTVTGDEAKPLNTKNIVSMQVMLSKFEYDGALNPSFRAGEFELPIAGLRTYRGSARAGGEEEEEEEEEERPRFVYVSSAGVTRPNRPGIDVEVEPPAVKLNDALGGILTYKLKGEDYIRESGLSYCVVRPCALTEEPEGAEIVVEQGDTIRGKISREDVASLMCSMVLEKFDQAKDVTFEVTSTQPFSEPYVQGEGHQPRTGSDWKAILDKANVRRGVTGKTINGKYTGNVPEQETLAGTGAERPLTDAWYSW</sequence>
<dbReference type="InterPro" id="IPR036291">
    <property type="entry name" value="NAD(P)-bd_dom_sf"/>
</dbReference>
<dbReference type="SUPFAM" id="SSF49785">
    <property type="entry name" value="Galactose-binding domain-like"/>
    <property type="match status" value="1"/>
</dbReference>
<feature type="domain" description="NAD(P)-binding" evidence="3">
    <location>
        <begin position="471"/>
        <end position="571"/>
    </location>
</feature>
<proteinExistence type="predicted"/>
<dbReference type="InterPro" id="IPR008979">
    <property type="entry name" value="Galactose-bd-like_sf"/>
</dbReference>
<dbReference type="PANTHER" id="PTHR15020">
    <property type="entry name" value="FLAVIN REDUCTASE-RELATED"/>
    <property type="match status" value="1"/>
</dbReference>
<protein>
    <submittedName>
        <fullName evidence="4">NAD(P)-binding domain-containing protein</fullName>
    </submittedName>
</protein>
<gene>
    <name evidence="4" type="ORF">A3770_11p61030</name>
</gene>
<accession>A0A5B8MVB6</accession>
<feature type="domain" description="NAD(P)-binding" evidence="3">
    <location>
        <begin position="136"/>
        <end position="265"/>
    </location>
</feature>